<dbReference type="EMBL" id="PJNH01000003">
    <property type="protein sequence ID" value="PKR77124.1"/>
    <property type="molecule type" value="Genomic_DNA"/>
</dbReference>
<dbReference type="GO" id="GO:0003677">
    <property type="term" value="F:DNA binding"/>
    <property type="evidence" value="ECO:0007669"/>
    <property type="project" value="InterPro"/>
</dbReference>
<sequence length="111" mass="12877">MTNKINEEELNTKLVTDEEPVVPRSHSEKEQMLNRLKRIEGQVRGLQKMIEDDRYCVDVLVQISAVNAALDKVGYSMMERHAKMCVTESVKQGNGEEYMDELMKVIRQFTK</sequence>
<dbReference type="InterPro" id="IPR003735">
    <property type="entry name" value="Metal_Tscrpt_repr"/>
</dbReference>
<proteinExistence type="predicted"/>
<keyword evidence="3" id="KW-1185">Reference proteome</keyword>
<dbReference type="AlphaFoldDB" id="A0A2I0QS37"/>
<dbReference type="Gene3D" id="1.20.58.1000">
    <property type="entry name" value="Metal-sensitive repressor, helix protomer"/>
    <property type="match status" value="1"/>
</dbReference>
<dbReference type="PANTHER" id="PTHR33677">
    <property type="entry name" value="TRANSCRIPTIONAL REPRESSOR FRMR-RELATED"/>
    <property type="match status" value="1"/>
</dbReference>
<protein>
    <submittedName>
        <fullName evidence="2">Transcriptional regulator</fullName>
    </submittedName>
</protein>
<gene>
    <name evidence="2" type="ORF">CEY16_10280</name>
</gene>
<dbReference type="OrthoDB" id="9811244at2"/>
<dbReference type="GO" id="GO:0045892">
    <property type="term" value="P:negative regulation of DNA-templated transcription"/>
    <property type="evidence" value="ECO:0007669"/>
    <property type="project" value="UniProtKB-ARBA"/>
</dbReference>
<dbReference type="RefSeq" id="WP_101331927.1">
    <property type="nucleotide sequence ID" value="NZ_PJNH01000003.1"/>
</dbReference>
<feature type="region of interest" description="Disordered" evidence="1">
    <location>
        <begin position="1"/>
        <end position="29"/>
    </location>
</feature>
<feature type="compositionally biased region" description="Basic and acidic residues" evidence="1">
    <location>
        <begin position="1"/>
        <end position="11"/>
    </location>
</feature>
<name>A0A2I0QS37_9BACI</name>
<reference evidence="2 3" key="1">
    <citation type="submission" date="2017-06" db="EMBL/GenBank/DDBJ databases">
        <title>the draft geome sequence of Illustriluteabacillus marina B3227.</title>
        <authorList>
            <person name="He R.-H."/>
            <person name="Du Z.-J."/>
        </authorList>
    </citation>
    <scope>NUCLEOTIDE SEQUENCE [LARGE SCALE GENOMIC DNA]</scope>
    <source>
        <strain evidence="2 3">B3227</strain>
    </source>
</reference>
<dbReference type="Pfam" id="PF02583">
    <property type="entry name" value="Trns_repr_metal"/>
    <property type="match status" value="1"/>
</dbReference>
<dbReference type="InterPro" id="IPR038390">
    <property type="entry name" value="Metal_Tscrpt_repr_sf"/>
</dbReference>
<evidence type="ECO:0000313" key="3">
    <source>
        <dbReference type="Proteomes" id="UP000243524"/>
    </source>
</evidence>
<dbReference type="PANTHER" id="PTHR33677:SF3">
    <property type="entry name" value="COPPER-SENSING TRANSCRIPTIONAL REPRESSOR RICR"/>
    <property type="match status" value="1"/>
</dbReference>
<evidence type="ECO:0000256" key="1">
    <source>
        <dbReference type="SAM" id="MobiDB-lite"/>
    </source>
</evidence>
<accession>A0A2I0QS37</accession>
<dbReference type="Proteomes" id="UP000243524">
    <property type="component" value="Unassembled WGS sequence"/>
</dbReference>
<organism evidence="2 3">
    <name type="scientific">Halalkalibacillus sediminis</name>
    <dbReference type="NCBI Taxonomy" id="2018042"/>
    <lineage>
        <taxon>Bacteria</taxon>
        <taxon>Bacillati</taxon>
        <taxon>Bacillota</taxon>
        <taxon>Bacilli</taxon>
        <taxon>Bacillales</taxon>
        <taxon>Bacillaceae</taxon>
        <taxon>Halalkalibacillus</taxon>
    </lineage>
</organism>
<evidence type="ECO:0000313" key="2">
    <source>
        <dbReference type="EMBL" id="PKR77124.1"/>
    </source>
</evidence>
<dbReference type="GO" id="GO:0046872">
    <property type="term" value="F:metal ion binding"/>
    <property type="evidence" value="ECO:0007669"/>
    <property type="project" value="InterPro"/>
</dbReference>
<comment type="caution">
    <text evidence="2">The sequence shown here is derived from an EMBL/GenBank/DDBJ whole genome shotgun (WGS) entry which is preliminary data.</text>
</comment>